<evidence type="ECO:0000313" key="2">
    <source>
        <dbReference type="Proteomes" id="UP000319732"/>
    </source>
</evidence>
<dbReference type="RefSeq" id="WP_142904737.1">
    <property type="nucleotide sequence ID" value="NZ_ML660093.1"/>
</dbReference>
<dbReference type="Proteomes" id="UP000319732">
    <property type="component" value="Unassembled WGS sequence"/>
</dbReference>
<proteinExistence type="predicted"/>
<dbReference type="EMBL" id="VHSG01000012">
    <property type="protein sequence ID" value="TQV78902.1"/>
    <property type="molecule type" value="Genomic_DNA"/>
</dbReference>
<protein>
    <recommendedName>
        <fullName evidence="3">Lipoprotein</fullName>
    </recommendedName>
</protein>
<dbReference type="AlphaFoldDB" id="A0A545TNW2"/>
<evidence type="ECO:0000313" key="1">
    <source>
        <dbReference type="EMBL" id="TQV78902.1"/>
    </source>
</evidence>
<name>A0A545TNW2_9GAMM</name>
<gene>
    <name evidence="1" type="ORF">FKG94_12865</name>
</gene>
<sequence length="147" mass="16839">MNCINRFFYQSLIVSLMIFLSGCSREPKIWLYNFSGASVNISYPGQQILIEHEDASLFKNWGAKRNTLEPYDLKVGFGENSFCYFLQRITIGGYAQYDTSKKLVLRLRLDQDKSISVYKANGDFNSRSPLGIQPKGYPSQPERCPND</sequence>
<evidence type="ECO:0008006" key="3">
    <source>
        <dbReference type="Google" id="ProtNLM"/>
    </source>
</evidence>
<organism evidence="1 2">
    <name type="scientific">Exilibacterium tricleocarpae</name>
    <dbReference type="NCBI Taxonomy" id="2591008"/>
    <lineage>
        <taxon>Bacteria</taxon>
        <taxon>Pseudomonadati</taxon>
        <taxon>Pseudomonadota</taxon>
        <taxon>Gammaproteobacteria</taxon>
        <taxon>Cellvibrionales</taxon>
        <taxon>Cellvibrionaceae</taxon>
        <taxon>Exilibacterium</taxon>
    </lineage>
</organism>
<keyword evidence="2" id="KW-1185">Reference proteome</keyword>
<accession>A0A545TNW2</accession>
<dbReference type="PROSITE" id="PS51257">
    <property type="entry name" value="PROKAR_LIPOPROTEIN"/>
    <property type="match status" value="1"/>
</dbReference>
<reference evidence="1 2" key="1">
    <citation type="submission" date="2019-06" db="EMBL/GenBank/DDBJ databases">
        <title>Whole genome sequence for Cellvibrionaceae sp. R142.</title>
        <authorList>
            <person name="Wang G."/>
        </authorList>
    </citation>
    <scope>NUCLEOTIDE SEQUENCE [LARGE SCALE GENOMIC DNA]</scope>
    <source>
        <strain evidence="1 2">R142</strain>
    </source>
</reference>
<comment type="caution">
    <text evidence="1">The sequence shown here is derived from an EMBL/GenBank/DDBJ whole genome shotgun (WGS) entry which is preliminary data.</text>
</comment>